<organism evidence="2 3">
    <name type="scientific">Aegilops tauschii subsp. strangulata</name>
    <name type="common">Goatgrass</name>
    <dbReference type="NCBI Taxonomy" id="200361"/>
    <lineage>
        <taxon>Eukaryota</taxon>
        <taxon>Viridiplantae</taxon>
        <taxon>Streptophyta</taxon>
        <taxon>Embryophyta</taxon>
        <taxon>Tracheophyta</taxon>
        <taxon>Spermatophyta</taxon>
        <taxon>Magnoliopsida</taxon>
        <taxon>Liliopsida</taxon>
        <taxon>Poales</taxon>
        <taxon>Poaceae</taxon>
        <taxon>BOP clade</taxon>
        <taxon>Pooideae</taxon>
        <taxon>Triticodae</taxon>
        <taxon>Triticeae</taxon>
        <taxon>Triticinae</taxon>
        <taxon>Aegilops</taxon>
    </lineage>
</organism>
<dbReference type="Proteomes" id="UP000015105">
    <property type="component" value="Chromosome 5D"/>
</dbReference>
<proteinExistence type="predicted"/>
<feature type="compositionally biased region" description="Basic residues" evidence="1">
    <location>
        <begin position="30"/>
        <end position="45"/>
    </location>
</feature>
<feature type="compositionally biased region" description="Polar residues" evidence="1">
    <location>
        <begin position="66"/>
        <end position="75"/>
    </location>
</feature>
<reference evidence="2" key="4">
    <citation type="submission" date="2019-03" db="UniProtKB">
        <authorList>
            <consortium name="EnsemblPlants"/>
        </authorList>
    </citation>
    <scope>IDENTIFICATION</scope>
</reference>
<evidence type="ECO:0000313" key="2">
    <source>
        <dbReference type="EnsemblPlants" id="AET5Gv20586000.21"/>
    </source>
</evidence>
<sequence>LPVTVVWKAHDETTPHVGAGREPRSSVHSPIRRPRPAHATPRVHHPSPSPPRPHSSARPPRGEITASFSSCSDLRSPSPLHSLDLASRPMTLSTSPYN</sequence>
<reference evidence="3" key="2">
    <citation type="journal article" date="2017" name="Nat. Plants">
        <title>The Aegilops tauschii genome reveals multiple impacts of transposons.</title>
        <authorList>
            <person name="Zhao G."/>
            <person name="Zou C."/>
            <person name="Li K."/>
            <person name="Wang K."/>
            <person name="Li T."/>
            <person name="Gao L."/>
            <person name="Zhang X."/>
            <person name="Wang H."/>
            <person name="Yang Z."/>
            <person name="Liu X."/>
            <person name="Jiang W."/>
            <person name="Mao L."/>
            <person name="Kong X."/>
            <person name="Jiao Y."/>
            <person name="Jia J."/>
        </authorList>
    </citation>
    <scope>NUCLEOTIDE SEQUENCE [LARGE SCALE GENOMIC DNA]</scope>
    <source>
        <strain evidence="3">cv. AL8/78</strain>
    </source>
</reference>
<evidence type="ECO:0000256" key="1">
    <source>
        <dbReference type="SAM" id="MobiDB-lite"/>
    </source>
</evidence>
<feature type="compositionally biased region" description="Basic and acidic residues" evidence="1">
    <location>
        <begin position="8"/>
        <end position="25"/>
    </location>
</feature>
<evidence type="ECO:0000313" key="3">
    <source>
        <dbReference type="Proteomes" id="UP000015105"/>
    </source>
</evidence>
<protein>
    <submittedName>
        <fullName evidence="2">Uncharacterized protein</fullName>
    </submittedName>
</protein>
<feature type="region of interest" description="Disordered" evidence="1">
    <location>
        <begin position="1"/>
        <end position="98"/>
    </location>
</feature>
<name>A0A453L123_AEGTS</name>
<reference evidence="2" key="3">
    <citation type="journal article" date="2017" name="Nature">
        <title>Genome sequence of the progenitor of the wheat D genome Aegilops tauschii.</title>
        <authorList>
            <person name="Luo M.C."/>
            <person name="Gu Y.Q."/>
            <person name="Puiu D."/>
            <person name="Wang H."/>
            <person name="Twardziok S.O."/>
            <person name="Deal K.R."/>
            <person name="Huo N."/>
            <person name="Zhu T."/>
            <person name="Wang L."/>
            <person name="Wang Y."/>
            <person name="McGuire P.E."/>
            <person name="Liu S."/>
            <person name="Long H."/>
            <person name="Ramasamy R.K."/>
            <person name="Rodriguez J.C."/>
            <person name="Van S.L."/>
            <person name="Yuan L."/>
            <person name="Wang Z."/>
            <person name="Xia Z."/>
            <person name="Xiao L."/>
            <person name="Anderson O.D."/>
            <person name="Ouyang S."/>
            <person name="Liang Y."/>
            <person name="Zimin A.V."/>
            <person name="Pertea G."/>
            <person name="Qi P."/>
            <person name="Bennetzen J.L."/>
            <person name="Dai X."/>
            <person name="Dawson M.W."/>
            <person name="Muller H.G."/>
            <person name="Kugler K."/>
            <person name="Rivarola-Duarte L."/>
            <person name="Spannagl M."/>
            <person name="Mayer K.F.X."/>
            <person name="Lu F.H."/>
            <person name="Bevan M.W."/>
            <person name="Leroy P."/>
            <person name="Li P."/>
            <person name="You F.M."/>
            <person name="Sun Q."/>
            <person name="Liu Z."/>
            <person name="Lyons E."/>
            <person name="Wicker T."/>
            <person name="Salzberg S.L."/>
            <person name="Devos K.M."/>
            <person name="Dvorak J."/>
        </authorList>
    </citation>
    <scope>NUCLEOTIDE SEQUENCE [LARGE SCALE GENOMIC DNA]</scope>
    <source>
        <strain evidence="2">cv. AL8/78</strain>
    </source>
</reference>
<reference evidence="3" key="1">
    <citation type="journal article" date="2014" name="Science">
        <title>Ancient hybridizations among the ancestral genomes of bread wheat.</title>
        <authorList>
            <consortium name="International Wheat Genome Sequencing Consortium,"/>
            <person name="Marcussen T."/>
            <person name="Sandve S.R."/>
            <person name="Heier L."/>
            <person name="Spannagl M."/>
            <person name="Pfeifer M."/>
            <person name="Jakobsen K.S."/>
            <person name="Wulff B.B."/>
            <person name="Steuernagel B."/>
            <person name="Mayer K.F."/>
            <person name="Olsen O.A."/>
        </authorList>
    </citation>
    <scope>NUCLEOTIDE SEQUENCE [LARGE SCALE GENOMIC DNA]</scope>
    <source>
        <strain evidence="3">cv. AL8/78</strain>
    </source>
</reference>
<accession>A0A453L123</accession>
<keyword evidence="3" id="KW-1185">Reference proteome</keyword>
<dbReference type="EnsemblPlants" id="AET5Gv20586000.21">
    <property type="protein sequence ID" value="AET5Gv20586000.21"/>
    <property type="gene ID" value="AET5Gv20586000"/>
</dbReference>
<dbReference type="AlphaFoldDB" id="A0A453L123"/>
<dbReference type="Gramene" id="AET5Gv20586000.21">
    <property type="protein sequence ID" value="AET5Gv20586000.21"/>
    <property type="gene ID" value="AET5Gv20586000"/>
</dbReference>
<reference evidence="2" key="5">
    <citation type="journal article" date="2021" name="G3 (Bethesda)">
        <title>Aegilops tauschii genome assembly Aet v5.0 features greater sequence contiguity and improved annotation.</title>
        <authorList>
            <person name="Wang L."/>
            <person name="Zhu T."/>
            <person name="Rodriguez J.C."/>
            <person name="Deal K.R."/>
            <person name="Dubcovsky J."/>
            <person name="McGuire P.E."/>
            <person name="Lux T."/>
            <person name="Spannagl M."/>
            <person name="Mayer K.F.X."/>
            <person name="Baldrich P."/>
            <person name="Meyers B.C."/>
            <person name="Huo N."/>
            <person name="Gu Y.Q."/>
            <person name="Zhou H."/>
            <person name="Devos K.M."/>
            <person name="Bennetzen J.L."/>
            <person name="Unver T."/>
            <person name="Budak H."/>
            <person name="Gulick P.J."/>
            <person name="Galiba G."/>
            <person name="Kalapos B."/>
            <person name="Nelson D.R."/>
            <person name="Li P."/>
            <person name="You F.M."/>
            <person name="Luo M.C."/>
            <person name="Dvorak J."/>
        </authorList>
    </citation>
    <scope>NUCLEOTIDE SEQUENCE [LARGE SCALE GENOMIC DNA]</scope>
    <source>
        <strain evidence="2">cv. AL8/78</strain>
    </source>
</reference>